<dbReference type="GO" id="GO:0009055">
    <property type="term" value="F:electron transfer activity"/>
    <property type="evidence" value="ECO:0007669"/>
    <property type="project" value="UniProtKB-UniRule"/>
</dbReference>
<dbReference type="AlphaFoldDB" id="D1ARD2"/>
<keyword evidence="2 6" id="KW-0288">FMN</keyword>
<dbReference type="GO" id="GO:0016655">
    <property type="term" value="F:oxidoreductase activity, acting on NAD(P)H, quinone or similar compound as acceptor"/>
    <property type="evidence" value="ECO:0007669"/>
    <property type="project" value="InterPro"/>
</dbReference>
<dbReference type="PANTHER" id="PTHR43741:SF4">
    <property type="entry name" value="FMN-DEPENDENT NADH:QUINONE OXIDOREDUCTASE"/>
    <property type="match status" value="1"/>
</dbReference>
<dbReference type="EC" id="1.7.1.17" evidence="6"/>
<dbReference type="KEGG" id="str:Sterm_3584"/>
<name>D1ARD2_SEBTE</name>
<proteinExistence type="inferred from homology"/>
<feature type="domain" description="Flavodoxin-like fold" evidence="7">
    <location>
        <begin position="3"/>
        <end position="190"/>
    </location>
</feature>
<evidence type="ECO:0000256" key="6">
    <source>
        <dbReference type="HAMAP-Rule" id="MF_01216"/>
    </source>
</evidence>
<evidence type="ECO:0000256" key="3">
    <source>
        <dbReference type="ARBA" id="ARBA00023002"/>
    </source>
</evidence>
<evidence type="ECO:0000256" key="2">
    <source>
        <dbReference type="ARBA" id="ARBA00022643"/>
    </source>
</evidence>
<comment type="catalytic activity">
    <reaction evidence="6">
        <text>2 a quinone + NADH + H(+) = 2 a 1,4-benzosemiquinone + NAD(+)</text>
        <dbReference type="Rhea" id="RHEA:65952"/>
        <dbReference type="ChEBI" id="CHEBI:15378"/>
        <dbReference type="ChEBI" id="CHEBI:57540"/>
        <dbReference type="ChEBI" id="CHEBI:57945"/>
        <dbReference type="ChEBI" id="CHEBI:132124"/>
        <dbReference type="ChEBI" id="CHEBI:134225"/>
    </reaction>
</comment>
<comment type="subunit">
    <text evidence="6">Homodimer.</text>
</comment>
<dbReference type="InterPro" id="IPR050104">
    <property type="entry name" value="FMN-dep_NADH:Q_OxRdtase_AzoR1"/>
</dbReference>
<comment type="cofactor">
    <cofactor evidence="6">
        <name>FMN</name>
        <dbReference type="ChEBI" id="CHEBI:58210"/>
    </cofactor>
    <text evidence="6">Binds 1 FMN per subunit.</text>
</comment>
<dbReference type="InterPro" id="IPR003680">
    <property type="entry name" value="Flavodoxin_fold"/>
</dbReference>
<comment type="similarity">
    <text evidence="6">Belongs to the azoreductase type 1 family.</text>
</comment>
<dbReference type="EC" id="1.6.5.-" evidence="6"/>
<dbReference type="SUPFAM" id="SSF52218">
    <property type="entry name" value="Flavoproteins"/>
    <property type="match status" value="1"/>
</dbReference>
<evidence type="ECO:0000256" key="5">
    <source>
        <dbReference type="ARBA" id="ARBA00048542"/>
    </source>
</evidence>
<accession>D1ARD2</accession>
<keyword evidence="4 6" id="KW-0520">NAD</keyword>
<protein>
    <recommendedName>
        <fullName evidence="6">FMN dependent NADH:quinone oxidoreductase</fullName>
        <ecNumber evidence="6">1.6.5.-</ecNumber>
    </recommendedName>
    <alternativeName>
        <fullName evidence="6">Azo-dye reductase</fullName>
    </alternativeName>
    <alternativeName>
        <fullName evidence="6">FMN-dependent NADH-azo compound oxidoreductase</fullName>
    </alternativeName>
    <alternativeName>
        <fullName evidence="6">FMN-dependent NADH-azoreductase</fullName>
        <ecNumber evidence="6">1.7.1.17</ecNumber>
    </alternativeName>
</protein>
<dbReference type="HOGENOM" id="CLU_088964_3_1_0"/>
<dbReference type="eggNOG" id="COG1182">
    <property type="taxonomic scope" value="Bacteria"/>
</dbReference>
<comment type="function">
    <text evidence="6">Quinone reductase that provides resistance to thiol-specific stress caused by electrophilic quinones.</text>
</comment>
<dbReference type="GO" id="GO:0010181">
    <property type="term" value="F:FMN binding"/>
    <property type="evidence" value="ECO:0007669"/>
    <property type="project" value="UniProtKB-UniRule"/>
</dbReference>
<reference evidence="9" key="1">
    <citation type="submission" date="2009-09" db="EMBL/GenBank/DDBJ databases">
        <title>The complete chromosome of Sebaldella termitidis ATCC 33386.</title>
        <authorList>
            <consortium name="US DOE Joint Genome Institute (JGI-PGF)"/>
            <person name="Lucas S."/>
            <person name="Copeland A."/>
            <person name="Lapidus A."/>
            <person name="Glavina del Rio T."/>
            <person name="Dalin E."/>
            <person name="Tice H."/>
            <person name="Bruce D."/>
            <person name="Goodwin L."/>
            <person name="Pitluck S."/>
            <person name="Kyrpides N."/>
            <person name="Mavromatis K."/>
            <person name="Ivanova N."/>
            <person name="Mikhailova N."/>
            <person name="Sims D."/>
            <person name="Meincke L."/>
            <person name="Brettin T."/>
            <person name="Detter J.C."/>
            <person name="Han C."/>
            <person name="Larimer F."/>
            <person name="Land M."/>
            <person name="Hauser L."/>
            <person name="Markowitz V."/>
            <person name="Cheng J.F."/>
            <person name="Hugenholtz P."/>
            <person name="Woyke T."/>
            <person name="Wu D."/>
            <person name="Eisen J.A."/>
        </authorList>
    </citation>
    <scope>NUCLEOTIDE SEQUENCE [LARGE SCALE GENOMIC DNA]</scope>
    <source>
        <strain evidence="9">ATCC 33386 / NCTC 11300</strain>
    </source>
</reference>
<feature type="binding site" evidence="6">
    <location>
        <begin position="17"/>
        <end position="19"/>
    </location>
    <ligand>
        <name>FMN</name>
        <dbReference type="ChEBI" id="CHEBI:58210"/>
    </ligand>
</feature>
<comment type="function">
    <text evidence="6">Also exhibits azoreductase activity. Catalyzes the reductive cleavage of the azo bond in aromatic azo compounds to the corresponding amines.</text>
</comment>
<dbReference type="EMBL" id="CP001739">
    <property type="protein sequence ID" value="ACZ10418.1"/>
    <property type="molecule type" value="Genomic_DNA"/>
</dbReference>
<comment type="catalytic activity">
    <reaction evidence="5">
        <text>N,N-dimethyl-1,4-phenylenediamine + anthranilate + 2 NAD(+) = 2-(4-dimethylaminophenyl)diazenylbenzoate + 2 NADH + 2 H(+)</text>
        <dbReference type="Rhea" id="RHEA:55872"/>
        <dbReference type="ChEBI" id="CHEBI:15378"/>
        <dbReference type="ChEBI" id="CHEBI:15783"/>
        <dbReference type="ChEBI" id="CHEBI:16567"/>
        <dbReference type="ChEBI" id="CHEBI:57540"/>
        <dbReference type="ChEBI" id="CHEBI:57945"/>
        <dbReference type="ChEBI" id="CHEBI:71579"/>
        <dbReference type="EC" id="1.7.1.17"/>
    </reaction>
    <physiologicalReaction direction="right-to-left" evidence="5">
        <dbReference type="Rhea" id="RHEA:55874"/>
    </physiologicalReaction>
</comment>
<comment type="caution">
    <text evidence="6">Lacks conserved residue(s) required for the propagation of feature annotation.</text>
</comment>
<dbReference type="GO" id="GO:0016652">
    <property type="term" value="F:oxidoreductase activity, acting on NAD(P)H as acceptor"/>
    <property type="evidence" value="ECO:0007669"/>
    <property type="project" value="UniProtKB-UniRule"/>
</dbReference>
<keyword evidence="3 6" id="KW-0560">Oxidoreductase</keyword>
<evidence type="ECO:0000313" key="8">
    <source>
        <dbReference type="EMBL" id="ACZ10418.1"/>
    </source>
</evidence>
<keyword evidence="9" id="KW-1185">Reference proteome</keyword>
<keyword evidence="1 6" id="KW-0285">Flavoprotein</keyword>
<evidence type="ECO:0000256" key="4">
    <source>
        <dbReference type="ARBA" id="ARBA00023027"/>
    </source>
</evidence>
<gene>
    <name evidence="6" type="primary">azoR</name>
    <name evidence="8" type="ordered locus">Sterm_3584</name>
</gene>
<evidence type="ECO:0000313" key="9">
    <source>
        <dbReference type="Proteomes" id="UP000000845"/>
    </source>
</evidence>
<dbReference type="RefSeq" id="WP_012863000.1">
    <property type="nucleotide sequence ID" value="NC_013517.1"/>
</dbReference>
<sequence>MNKVLYIKSTPKSTDDSWSLKMSENFLENYRRFNPDDVIDELDLYSEGIQPLSGDELRKMPVLEETEEKKYASQFMEYDKFIIAAPFWNFSIPSILKAYIDRLLIAGKTFRYTESGFQSLVSGKKSIFFMGRGGVYSEEPMKSMENGIKYLNLIFRDFFGMETDSVVLEGTNMYSRDTLNKRFDEIKPELEEKAKLF</sequence>
<evidence type="ECO:0000256" key="1">
    <source>
        <dbReference type="ARBA" id="ARBA00022630"/>
    </source>
</evidence>
<dbReference type="Proteomes" id="UP000000845">
    <property type="component" value="Chromosome"/>
</dbReference>
<dbReference type="PANTHER" id="PTHR43741">
    <property type="entry name" value="FMN-DEPENDENT NADH-AZOREDUCTASE 1"/>
    <property type="match status" value="1"/>
</dbReference>
<organism evidence="8 9">
    <name type="scientific">Sebaldella termitidis (strain ATCC 33386 / NCTC 11300)</name>
    <dbReference type="NCBI Taxonomy" id="526218"/>
    <lineage>
        <taxon>Bacteria</taxon>
        <taxon>Fusobacteriati</taxon>
        <taxon>Fusobacteriota</taxon>
        <taxon>Fusobacteriia</taxon>
        <taxon>Fusobacteriales</taxon>
        <taxon>Leptotrichiaceae</taxon>
        <taxon>Sebaldella</taxon>
    </lineage>
</organism>
<reference evidence="8 9" key="2">
    <citation type="journal article" date="2010" name="Stand. Genomic Sci.">
        <title>Complete genome sequence of Sebaldella termitidis type strain (NCTC 11300).</title>
        <authorList>
            <person name="Harmon-Smith M."/>
            <person name="Celia L."/>
            <person name="Chertkov O."/>
            <person name="Lapidus A."/>
            <person name="Copeland A."/>
            <person name="Glavina Del Rio T."/>
            <person name="Nolan M."/>
            <person name="Lucas S."/>
            <person name="Tice H."/>
            <person name="Cheng J.F."/>
            <person name="Han C."/>
            <person name="Detter J.C."/>
            <person name="Bruce D."/>
            <person name="Goodwin L."/>
            <person name="Pitluck S."/>
            <person name="Pati A."/>
            <person name="Liolios K."/>
            <person name="Ivanova N."/>
            <person name="Mavromatis K."/>
            <person name="Mikhailova N."/>
            <person name="Chen A."/>
            <person name="Palaniappan K."/>
            <person name="Land M."/>
            <person name="Hauser L."/>
            <person name="Chang Y.J."/>
            <person name="Jeffries C.D."/>
            <person name="Brettin T."/>
            <person name="Goker M."/>
            <person name="Beck B."/>
            <person name="Bristow J."/>
            <person name="Eisen J.A."/>
            <person name="Markowitz V."/>
            <person name="Hugenholtz P."/>
            <person name="Kyrpides N.C."/>
            <person name="Klenk H.P."/>
            <person name="Chen F."/>
        </authorList>
    </citation>
    <scope>NUCLEOTIDE SEQUENCE [LARGE SCALE GENOMIC DNA]</scope>
    <source>
        <strain evidence="9">ATCC 33386 / NCTC 11300</strain>
    </source>
</reference>
<dbReference type="InterPro" id="IPR023048">
    <property type="entry name" value="NADH:quinone_OxRdtase_FMN_depd"/>
</dbReference>
<dbReference type="STRING" id="526218.Sterm_3584"/>
<dbReference type="HAMAP" id="MF_01216">
    <property type="entry name" value="Azoreductase_type1"/>
    <property type="match status" value="1"/>
</dbReference>
<dbReference type="Gene3D" id="3.40.50.360">
    <property type="match status" value="1"/>
</dbReference>
<dbReference type="Pfam" id="PF02525">
    <property type="entry name" value="Flavodoxin_2"/>
    <property type="match status" value="1"/>
</dbReference>
<evidence type="ECO:0000259" key="7">
    <source>
        <dbReference type="Pfam" id="PF02525"/>
    </source>
</evidence>
<dbReference type="InterPro" id="IPR029039">
    <property type="entry name" value="Flavoprotein-like_sf"/>
</dbReference>